<dbReference type="PATRIC" id="fig|1245469.3.peg.3147"/>
<dbReference type="eggNOG" id="ENOG5031U27">
    <property type="taxonomic scope" value="Bacteria"/>
</dbReference>
<evidence type="ECO:0000313" key="2">
    <source>
        <dbReference type="Proteomes" id="UP000011841"/>
    </source>
</evidence>
<name>M4Z6C2_9BRAD</name>
<dbReference type="KEGG" id="aol:S58_30780"/>
<organism evidence="1 2">
    <name type="scientific">Bradyrhizobium oligotrophicum S58</name>
    <dbReference type="NCBI Taxonomy" id="1245469"/>
    <lineage>
        <taxon>Bacteria</taxon>
        <taxon>Pseudomonadati</taxon>
        <taxon>Pseudomonadota</taxon>
        <taxon>Alphaproteobacteria</taxon>
        <taxon>Hyphomicrobiales</taxon>
        <taxon>Nitrobacteraceae</taxon>
        <taxon>Bradyrhizobium</taxon>
    </lineage>
</organism>
<accession>M4Z6C2</accession>
<dbReference type="AlphaFoldDB" id="M4Z6C2"/>
<evidence type="ECO:0000313" key="1">
    <source>
        <dbReference type="EMBL" id="BAM89078.1"/>
    </source>
</evidence>
<protein>
    <submittedName>
        <fullName evidence="1">Uncharacterized protein</fullName>
    </submittedName>
</protein>
<gene>
    <name evidence="1" type="ORF">S58_30780</name>
</gene>
<keyword evidence="2" id="KW-1185">Reference proteome</keyword>
<sequence>MPTFDGWLGHEWSEAMKLVFLTILLTGLVAEAEVSVANESCGPGCHVAPNGGCVVDGWEAGAPVWNECPAGARPRPPCGAAFKWSRQAKACIIR</sequence>
<dbReference type="HOGENOM" id="CLU_2506171_0_0_5"/>
<reference evidence="1 2" key="1">
    <citation type="journal article" date="2013" name="Appl. Environ. Microbiol.">
        <title>Genome analysis suggests that the soil oligotrophic bacterium Agromonas oligotrophica (Bradyrhizobium oligotrophicum) is a nitrogen-fixing symbiont of Aeschynomene indica.</title>
        <authorList>
            <person name="Okubo T."/>
            <person name="Fukushima S."/>
            <person name="Itakura M."/>
            <person name="Oshima K."/>
            <person name="Longtonglang A."/>
            <person name="Teaumroong N."/>
            <person name="Mitsui H."/>
            <person name="Hattori M."/>
            <person name="Hattori R."/>
            <person name="Hattori T."/>
            <person name="Minamisawa K."/>
        </authorList>
    </citation>
    <scope>NUCLEOTIDE SEQUENCE [LARGE SCALE GENOMIC DNA]</scope>
    <source>
        <strain evidence="1 2">S58</strain>
    </source>
</reference>
<dbReference type="Proteomes" id="UP000011841">
    <property type="component" value="Chromosome"/>
</dbReference>
<dbReference type="EMBL" id="AP012603">
    <property type="protein sequence ID" value="BAM89078.1"/>
    <property type="molecule type" value="Genomic_DNA"/>
</dbReference>
<proteinExistence type="predicted"/>